<reference evidence="1 2" key="1">
    <citation type="submission" date="2016-10" db="EMBL/GenBank/DDBJ databases">
        <authorList>
            <person name="de Groot N.N."/>
        </authorList>
    </citation>
    <scope>NUCLEOTIDE SEQUENCE [LARGE SCALE GENOMIC DNA]</scope>
    <source>
        <strain evidence="1 2">JCM 11308</strain>
    </source>
</reference>
<proteinExistence type="predicted"/>
<dbReference type="EMBL" id="FNAB01000004">
    <property type="protein sequence ID" value="SDD40056.1"/>
    <property type="molecule type" value="Genomic_DNA"/>
</dbReference>
<name>A0A1G6UH65_9NOCA</name>
<gene>
    <name evidence="1" type="ORF">SAMN05444580_104173</name>
</gene>
<sequence>MSDIRMTSWDRRCVTATTAELRTRGLVAILAADENCREVIVTEPGRAWMASVLPGGSPDEGADVLLFSADPAEQWTDEYLQWADSVESMLAPRPLAA</sequence>
<evidence type="ECO:0000313" key="1">
    <source>
        <dbReference type="EMBL" id="SDD40056.1"/>
    </source>
</evidence>
<protein>
    <submittedName>
        <fullName evidence="1">Uncharacterized protein</fullName>
    </submittedName>
</protein>
<dbReference type="STRING" id="168276.SAMN05444580_104173"/>
<accession>A0A1G6UH65</accession>
<keyword evidence="2" id="KW-1185">Reference proteome</keyword>
<evidence type="ECO:0000313" key="2">
    <source>
        <dbReference type="Proteomes" id="UP000199417"/>
    </source>
</evidence>
<dbReference type="RefSeq" id="WP_072844673.1">
    <property type="nucleotide sequence ID" value="NZ_FNAB01000004.1"/>
</dbReference>
<dbReference type="AlphaFoldDB" id="A0A1G6UH65"/>
<organism evidence="1 2">
    <name type="scientific">Rhodococcus tukisamuensis</name>
    <dbReference type="NCBI Taxonomy" id="168276"/>
    <lineage>
        <taxon>Bacteria</taxon>
        <taxon>Bacillati</taxon>
        <taxon>Actinomycetota</taxon>
        <taxon>Actinomycetes</taxon>
        <taxon>Mycobacteriales</taxon>
        <taxon>Nocardiaceae</taxon>
        <taxon>Rhodococcus</taxon>
    </lineage>
</organism>
<dbReference type="Proteomes" id="UP000199417">
    <property type="component" value="Unassembled WGS sequence"/>
</dbReference>